<dbReference type="RefSeq" id="WP_210353176.1">
    <property type="nucleotide sequence ID" value="NZ_JAEQMU010000001.1"/>
</dbReference>
<dbReference type="Proteomes" id="UP001597440">
    <property type="component" value="Unassembled WGS sequence"/>
</dbReference>
<name>A0ABW5L4H7_9SPHI</name>
<evidence type="ECO:0000313" key="2">
    <source>
        <dbReference type="Proteomes" id="UP001597440"/>
    </source>
</evidence>
<sequence>MVKPYGLKVTFNGDTVSKAGIEKENYVVTACVSFVHRNDGGEFYNFNVGGMDSDLRDHLNWYRTNVGQGDSITMEVIQGPFDEPTERFKVEQSEEEKLKIKLEEYHYLKNKLKDHI</sequence>
<reference evidence="2" key="1">
    <citation type="journal article" date="2019" name="Int. J. Syst. Evol. Microbiol.">
        <title>The Global Catalogue of Microorganisms (GCM) 10K type strain sequencing project: providing services to taxonomists for standard genome sequencing and annotation.</title>
        <authorList>
            <consortium name="The Broad Institute Genomics Platform"/>
            <consortium name="The Broad Institute Genome Sequencing Center for Infectious Disease"/>
            <person name="Wu L."/>
            <person name="Ma J."/>
        </authorList>
    </citation>
    <scope>NUCLEOTIDE SEQUENCE [LARGE SCALE GENOMIC DNA]</scope>
    <source>
        <strain evidence="2">KCTC 52298</strain>
    </source>
</reference>
<comment type="caution">
    <text evidence="1">The sequence shown here is derived from an EMBL/GenBank/DDBJ whole genome shotgun (WGS) entry which is preliminary data.</text>
</comment>
<gene>
    <name evidence="1" type="ORF">ACFSQW_10325</name>
</gene>
<accession>A0ABW5L4H7</accession>
<keyword evidence="2" id="KW-1185">Reference proteome</keyword>
<dbReference type="EMBL" id="JBHULD010000014">
    <property type="protein sequence ID" value="MFD2554787.1"/>
    <property type="molecule type" value="Genomic_DNA"/>
</dbReference>
<organism evidence="1 2">
    <name type="scientific">Sphingobacterium tabacisoli</name>
    <dbReference type="NCBI Taxonomy" id="2044855"/>
    <lineage>
        <taxon>Bacteria</taxon>
        <taxon>Pseudomonadati</taxon>
        <taxon>Bacteroidota</taxon>
        <taxon>Sphingobacteriia</taxon>
        <taxon>Sphingobacteriales</taxon>
        <taxon>Sphingobacteriaceae</taxon>
        <taxon>Sphingobacterium</taxon>
    </lineage>
</organism>
<proteinExistence type="predicted"/>
<protein>
    <submittedName>
        <fullName evidence="1">Uncharacterized protein</fullName>
    </submittedName>
</protein>
<evidence type="ECO:0000313" key="1">
    <source>
        <dbReference type="EMBL" id="MFD2554787.1"/>
    </source>
</evidence>